<dbReference type="AlphaFoldDB" id="A0A5C5FVC7"/>
<sequence>MPASRSLSTLGGPPPVGNPLDADKYTRGREAAFEWIRANGFSEDSCVEIPVAWGEQDANAHVNNAVFFRWLETGRLQNLSWLGTQIPEADAQALKGNGKGKGPILARITFDYGKPVAYPDNVLIAHKCTAVGAKKFINKAVVFSYDQQCVVGTSDSVVVSYDYDHGKSTPWPTSLVDLVVKRGAERLESGAGRGEAKL</sequence>
<evidence type="ECO:0000313" key="3">
    <source>
        <dbReference type="Proteomes" id="UP000311382"/>
    </source>
</evidence>
<proteinExistence type="predicted"/>
<dbReference type="InterPro" id="IPR050563">
    <property type="entry name" value="4-hydroxybenzoyl-CoA_TE"/>
</dbReference>
<comment type="caution">
    <text evidence="2">The sequence shown here is derived from an EMBL/GenBank/DDBJ whole genome shotgun (WGS) entry which is preliminary data.</text>
</comment>
<dbReference type="CDD" id="cd00586">
    <property type="entry name" value="4HBT"/>
    <property type="match status" value="1"/>
</dbReference>
<dbReference type="Pfam" id="PF13279">
    <property type="entry name" value="4HBT_2"/>
    <property type="match status" value="1"/>
</dbReference>
<accession>A0A5C5FVC7</accession>
<dbReference type="SUPFAM" id="SSF54637">
    <property type="entry name" value="Thioesterase/thiol ester dehydrase-isomerase"/>
    <property type="match status" value="1"/>
</dbReference>
<dbReference type="PANTHER" id="PTHR31793">
    <property type="entry name" value="4-HYDROXYBENZOYL-COA THIOESTERASE FAMILY MEMBER"/>
    <property type="match status" value="1"/>
</dbReference>
<dbReference type="GO" id="GO:0047617">
    <property type="term" value="F:fatty acyl-CoA hydrolase activity"/>
    <property type="evidence" value="ECO:0007669"/>
    <property type="project" value="TreeGrafter"/>
</dbReference>
<evidence type="ECO:0000313" key="2">
    <source>
        <dbReference type="EMBL" id="TNY20299.1"/>
    </source>
</evidence>
<dbReference type="EMBL" id="SOZI01000071">
    <property type="protein sequence ID" value="TNY20299.1"/>
    <property type="molecule type" value="Genomic_DNA"/>
</dbReference>
<feature type="region of interest" description="Disordered" evidence="1">
    <location>
        <begin position="1"/>
        <end position="23"/>
    </location>
</feature>
<reference evidence="2 3" key="1">
    <citation type="submission" date="2019-03" db="EMBL/GenBank/DDBJ databases">
        <title>Rhodosporidium diobovatum UCD-FST 08-225 genome sequencing, assembly, and annotation.</title>
        <authorList>
            <person name="Fakankun I.U."/>
            <person name="Fristensky B."/>
            <person name="Levin D.B."/>
        </authorList>
    </citation>
    <scope>NUCLEOTIDE SEQUENCE [LARGE SCALE GENOMIC DNA]</scope>
    <source>
        <strain evidence="2 3">UCD-FST 08-225</strain>
    </source>
</reference>
<keyword evidence="3" id="KW-1185">Reference proteome</keyword>
<evidence type="ECO:0000256" key="1">
    <source>
        <dbReference type="SAM" id="MobiDB-lite"/>
    </source>
</evidence>
<name>A0A5C5FVC7_9BASI</name>
<dbReference type="OrthoDB" id="5538558at2759"/>
<protein>
    <submittedName>
        <fullName evidence="2">HotDog domain-containing protein</fullName>
    </submittedName>
</protein>
<dbReference type="PANTHER" id="PTHR31793:SF39">
    <property type="entry name" value="THIOESTERASE_THIOL ESTER DEHYDRASE-ISOMERASE"/>
    <property type="match status" value="1"/>
</dbReference>
<organism evidence="2 3">
    <name type="scientific">Rhodotorula diobovata</name>
    <dbReference type="NCBI Taxonomy" id="5288"/>
    <lineage>
        <taxon>Eukaryota</taxon>
        <taxon>Fungi</taxon>
        <taxon>Dikarya</taxon>
        <taxon>Basidiomycota</taxon>
        <taxon>Pucciniomycotina</taxon>
        <taxon>Microbotryomycetes</taxon>
        <taxon>Sporidiobolales</taxon>
        <taxon>Sporidiobolaceae</taxon>
        <taxon>Rhodotorula</taxon>
    </lineage>
</organism>
<gene>
    <name evidence="2" type="ORF">DMC30DRAFT_417136</name>
</gene>
<dbReference type="Gene3D" id="3.10.129.10">
    <property type="entry name" value="Hotdog Thioesterase"/>
    <property type="match status" value="1"/>
</dbReference>
<dbReference type="Proteomes" id="UP000311382">
    <property type="component" value="Unassembled WGS sequence"/>
</dbReference>
<dbReference type="InterPro" id="IPR029069">
    <property type="entry name" value="HotDog_dom_sf"/>
</dbReference>